<dbReference type="EMBL" id="CP001338">
    <property type="protein sequence ID" value="ACL15845.1"/>
    <property type="molecule type" value="Genomic_DNA"/>
</dbReference>
<keyword evidence="4" id="KW-1185">Reference proteome</keyword>
<dbReference type="AlphaFoldDB" id="B8GKG2"/>
<protein>
    <recommendedName>
        <fullName evidence="2">DUF3821 domain-containing protein</fullName>
    </recommendedName>
</protein>
<dbReference type="STRING" id="521011.Mpal_0471"/>
<accession>B8GKG2</accession>
<feature type="domain" description="DUF3821" evidence="2">
    <location>
        <begin position="53"/>
        <end position="244"/>
    </location>
</feature>
<evidence type="ECO:0000313" key="4">
    <source>
        <dbReference type="Proteomes" id="UP000002457"/>
    </source>
</evidence>
<evidence type="ECO:0000256" key="1">
    <source>
        <dbReference type="SAM" id="Phobius"/>
    </source>
</evidence>
<dbReference type="eggNOG" id="arCOG08219">
    <property type="taxonomic scope" value="Archaea"/>
</dbReference>
<dbReference type="KEGG" id="mpl:Mpal_0471"/>
<feature type="transmembrane region" description="Helical" evidence="1">
    <location>
        <begin position="28"/>
        <end position="48"/>
    </location>
</feature>
<reference evidence="3 4" key="1">
    <citation type="journal article" date="2015" name="Genome Announc.">
        <title>Complete Genome Sequence of Methanosphaerula palustris E1-9CT, a Hydrogenotrophic Methanogen Isolated from a Minerotrophic Fen Peatland.</title>
        <authorList>
            <person name="Cadillo-Quiroz H."/>
            <person name="Browne P."/>
            <person name="Kyrpides N."/>
            <person name="Woyke T."/>
            <person name="Goodwin L."/>
            <person name="Detter C."/>
            <person name="Yavitt J.B."/>
            <person name="Zinder S.H."/>
        </authorList>
    </citation>
    <scope>NUCLEOTIDE SEQUENCE [LARGE SCALE GENOMIC DNA]</scope>
    <source>
        <strain evidence="4">ATCC BAA-1556 / DSM 19958 / E1-9c</strain>
    </source>
</reference>
<sequence precursor="true">MNSPSPTSLSITGAYTPSGELKMRRNMISVLMVATCLVLMVPAVTATLSDIPQGGVIFIGEQGLNLNGVTTGSQVAWWGAGRSPTTDAPSDLQTISDPKNFFVSPTIYGTETGVWYTYPDKKPAFTIKDPTLAVKAIDVRTGREVTSGLVSRGDQVKFQVETNMYSMTERTGVNGVPVTIHVTGPGGIDYTSLTDSNGKVHSLDPVTVSSSLYETDPVWNTGNAQYPEGSYVIWAECNANNMKNEYPVGGKTTTKNTTSSLTVGTGEVTVALVSTNTATTTSQQTSPISSPIETGTMTLSPTTTTITLSTTGQISTPQGSPITSTTYPTPKAGGFTAGTTALLLLAGAAIALRRQS</sequence>
<dbReference type="Pfam" id="PF12863">
    <property type="entry name" value="DUF3821"/>
    <property type="match status" value="1"/>
</dbReference>
<proteinExistence type="predicted"/>
<keyword evidence="1" id="KW-0812">Transmembrane</keyword>
<dbReference type="Proteomes" id="UP000002457">
    <property type="component" value="Chromosome"/>
</dbReference>
<evidence type="ECO:0000313" key="3">
    <source>
        <dbReference type="EMBL" id="ACL15845.1"/>
    </source>
</evidence>
<keyword evidence="1" id="KW-1133">Transmembrane helix</keyword>
<keyword evidence="1" id="KW-0472">Membrane</keyword>
<evidence type="ECO:0000259" key="2">
    <source>
        <dbReference type="Pfam" id="PF12863"/>
    </source>
</evidence>
<dbReference type="InterPro" id="IPR024277">
    <property type="entry name" value="DUF3821"/>
</dbReference>
<name>B8GKG2_METPE</name>
<organism evidence="3 4">
    <name type="scientific">Methanosphaerula palustris (strain ATCC BAA-1556 / DSM 19958 / E1-9c)</name>
    <dbReference type="NCBI Taxonomy" id="521011"/>
    <lineage>
        <taxon>Archaea</taxon>
        <taxon>Methanobacteriati</taxon>
        <taxon>Methanobacteriota</taxon>
        <taxon>Stenosarchaea group</taxon>
        <taxon>Methanomicrobia</taxon>
        <taxon>Methanomicrobiales</taxon>
        <taxon>Methanoregulaceae</taxon>
        <taxon>Methanosphaerula</taxon>
    </lineage>
</organism>
<gene>
    <name evidence="3" type="ordered locus">Mpal_0471</name>
</gene>
<dbReference type="HOGENOM" id="CLU_066579_0_0_2"/>